<dbReference type="InterPro" id="IPR012942">
    <property type="entry name" value="SRR1-like"/>
</dbReference>
<protein>
    <submittedName>
        <fullName evidence="4">Protein SENSITIVITY TO RED LIGHT REDUCED 1</fullName>
    </submittedName>
</protein>
<feature type="region of interest" description="Disordered" evidence="2">
    <location>
        <begin position="45"/>
        <end position="94"/>
    </location>
</feature>
<comment type="caution">
    <text evidence="4">The sequence shown here is derived from an EMBL/GenBank/DDBJ whole genome shotgun (WGS) entry which is preliminary data.</text>
</comment>
<dbReference type="InterPro" id="IPR040044">
    <property type="entry name" value="SRR1L"/>
</dbReference>
<accession>A0A445I410</accession>
<proteinExistence type="inferred from homology"/>
<name>A0A445I410_GLYSO</name>
<dbReference type="Pfam" id="PF07985">
    <property type="entry name" value="SRR1"/>
    <property type="match status" value="1"/>
</dbReference>
<feature type="region of interest" description="Disordered" evidence="2">
    <location>
        <begin position="184"/>
        <end position="214"/>
    </location>
</feature>
<sequence>MAMRCGGGIGGWCLSVEVVFECNGAVWGCSGHGGLGERHLGLLGKKESSRTNPPSPVAPVPFPVNRDAIGTGSPPPHTQIPPSQSQRLPTEQGHPLPSISGGSFQFFRSGATSAILEAIDLVFVEGICDLVTSRTRIIIWYCILTLKQCIKDENYCISMAASEKTLTNKCTTNEGWTVVLPRRSRQRRKATKSGVLEEKQEPWTPTDSQTDPSKEATLVQKMERCINRIERSEFYHTFRDQIQTSVVDYFNRVLGSEIKMQMVIYGIGSIKLYEPPRLQLSLAILMRRDFSWIGNIEVFDPILSATESRVLEALGCSVMSINEHGRREALKPTMFFMPHCEAELYNNLLQANWKLNLLKNMVLFGNSFETYEQHVSLCKNSPILNSMGHILAAQGFTNEFRIQTVSDDYYNAFHDSSWHFFSPLLETELPIINS</sequence>
<dbReference type="PANTHER" id="PTHR28626:SF3">
    <property type="entry name" value="SRR1-LIKE PROTEIN"/>
    <property type="match status" value="1"/>
</dbReference>
<comment type="similarity">
    <text evidence="1">Belongs to the SRR1 family.</text>
</comment>
<dbReference type="GO" id="GO:0005737">
    <property type="term" value="C:cytoplasm"/>
    <property type="evidence" value="ECO:0007669"/>
    <property type="project" value="TreeGrafter"/>
</dbReference>
<dbReference type="AlphaFoldDB" id="A0A445I410"/>
<dbReference type="EMBL" id="QZWG01000011">
    <property type="protein sequence ID" value="RZB80616.1"/>
    <property type="molecule type" value="Genomic_DNA"/>
</dbReference>
<evidence type="ECO:0000256" key="2">
    <source>
        <dbReference type="SAM" id="MobiDB-lite"/>
    </source>
</evidence>
<dbReference type="Proteomes" id="UP000289340">
    <property type="component" value="Chromosome 11"/>
</dbReference>
<dbReference type="PANTHER" id="PTHR28626">
    <property type="entry name" value="SRR1-LIKE PROTEIN"/>
    <property type="match status" value="1"/>
</dbReference>
<evidence type="ECO:0000313" key="4">
    <source>
        <dbReference type="EMBL" id="RZB80616.1"/>
    </source>
</evidence>
<keyword evidence="5" id="KW-1185">Reference proteome</keyword>
<feature type="compositionally biased region" description="Polar residues" evidence="2">
    <location>
        <begin position="80"/>
        <end position="89"/>
    </location>
</feature>
<evidence type="ECO:0000256" key="1">
    <source>
        <dbReference type="ARBA" id="ARBA00009856"/>
    </source>
</evidence>
<feature type="compositionally biased region" description="Pro residues" evidence="2">
    <location>
        <begin position="53"/>
        <end position="62"/>
    </location>
</feature>
<evidence type="ECO:0000259" key="3">
    <source>
        <dbReference type="Pfam" id="PF07985"/>
    </source>
</evidence>
<reference evidence="4 5" key="1">
    <citation type="submission" date="2018-09" db="EMBL/GenBank/DDBJ databases">
        <title>A high-quality reference genome of wild soybean provides a powerful tool to mine soybean genomes.</title>
        <authorList>
            <person name="Xie M."/>
            <person name="Chung C.Y.L."/>
            <person name="Li M.-W."/>
            <person name="Wong F.-L."/>
            <person name="Chan T.-F."/>
            <person name="Lam H.-M."/>
        </authorList>
    </citation>
    <scope>NUCLEOTIDE SEQUENCE [LARGE SCALE GENOMIC DNA]</scope>
    <source>
        <strain evidence="5">cv. W05</strain>
        <tissue evidence="4">Hypocotyl of etiolated seedlings</tissue>
    </source>
</reference>
<gene>
    <name evidence="4" type="ORF">D0Y65_030356</name>
</gene>
<dbReference type="GO" id="GO:0005634">
    <property type="term" value="C:nucleus"/>
    <property type="evidence" value="ECO:0007669"/>
    <property type="project" value="TreeGrafter"/>
</dbReference>
<organism evidence="4 5">
    <name type="scientific">Glycine soja</name>
    <name type="common">Wild soybean</name>
    <dbReference type="NCBI Taxonomy" id="3848"/>
    <lineage>
        <taxon>Eukaryota</taxon>
        <taxon>Viridiplantae</taxon>
        <taxon>Streptophyta</taxon>
        <taxon>Embryophyta</taxon>
        <taxon>Tracheophyta</taxon>
        <taxon>Spermatophyta</taxon>
        <taxon>Magnoliopsida</taxon>
        <taxon>eudicotyledons</taxon>
        <taxon>Gunneridae</taxon>
        <taxon>Pentapetalae</taxon>
        <taxon>rosids</taxon>
        <taxon>fabids</taxon>
        <taxon>Fabales</taxon>
        <taxon>Fabaceae</taxon>
        <taxon>Papilionoideae</taxon>
        <taxon>50 kb inversion clade</taxon>
        <taxon>NPAAA clade</taxon>
        <taxon>indigoferoid/millettioid clade</taxon>
        <taxon>Phaseoleae</taxon>
        <taxon>Glycine</taxon>
        <taxon>Glycine subgen. Soja</taxon>
    </lineage>
</organism>
<evidence type="ECO:0000313" key="5">
    <source>
        <dbReference type="Proteomes" id="UP000289340"/>
    </source>
</evidence>
<feature type="domain" description="SRR1-like" evidence="3">
    <location>
        <begin position="256"/>
        <end position="420"/>
    </location>
</feature>